<dbReference type="RefSeq" id="WP_071535011.1">
    <property type="nucleotide sequence ID" value="NZ_CAADLN010000162.1"/>
</dbReference>
<dbReference type="InterPro" id="IPR001387">
    <property type="entry name" value="Cro/C1-type_HTH"/>
</dbReference>
<dbReference type="Gene3D" id="1.10.260.40">
    <property type="entry name" value="lambda repressor-like DNA-binding domains"/>
    <property type="match status" value="1"/>
</dbReference>
<comment type="caution">
    <text evidence="1">The sequence shown here is derived from an EMBL/GenBank/DDBJ whole genome shotgun (WGS) entry which is preliminary data.</text>
</comment>
<evidence type="ECO:0000313" key="1">
    <source>
        <dbReference type="EMBL" id="KAB0561474.1"/>
    </source>
</evidence>
<sequence length="192" mass="22235">MTLAERLRELMSEKGWSETELSRRAHVPQPTVHRIARGDTGQPRRETVTRLAKALGVSAEWLWSGSIPFTPSEQEILEENELRELDIEDKERQELENEDLEDFDPRQTELQLKLTDSNGLRRGYSIRPCIALEGSRHKPSSLQQLLLKVLSDDLGDLFSAAQRSRLVKITLEFEDPLTHSEKVERILKIRRR</sequence>
<dbReference type="EMBL" id="VZPH01000031">
    <property type="protein sequence ID" value="KAB0561474.1"/>
    <property type="molecule type" value="Genomic_DNA"/>
</dbReference>
<dbReference type="PROSITE" id="PS50943">
    <property type="entry name" value="HTH_CROC1"/>
    <property type="match status" value="1"/>
</dbReference>
<proteinExistence type="predicted"/>
<organism evidence="1">
    <name type="scientific">Pseudomonas aeruginosa</name>
    <dbReference type="NCBI Taxonomy" id="287"/>
    <lineage>
        <taxon>Bacteria</taxon>
        <taxon>Pseudomonadati</taxon>
        <taxon>Pseudomonadota</taxon>
        <taxon>Gammaproteobacteria</taxon>
        <taxon>Pseudomonadales</taxon>
        <taxon>Pseudomonadaceae</taxon>
        <taxon>Pseudomonas</taxon>
    </lineage>
</organism>
<dbReference type="CDD" id="cd00093">
    <property type="entry name" value="HTH_XRE"/>
    <property type="match status" value="1"/>
</dbReference>
<gene>
    <name evidence="1" type="ORF">F7R07_06305</name>
</gene>
<dbReference type="SMART" id="SM00530">
    <property type="entry name" value="HTH_XRE"/>
    <property type="match status" value="1"/>
</dbReference>
<dbReference type="GO" id="GO:0003677">
    <property type="term" value="F:DNA binding"/>
    <property type="evidence" value="ECO:0007669"/>
    <property type="project" value="InterPro"/>
</dbReference>
<dbReference type="Pfam" id="PF13560">
    <property type="entry name" value="HTH_31"/>
    <property type="match status" value="1"/>
</dbReference>
<dbReference type="SUPFAM" id="SSF47413">
    <property type="entry name" value="lambda repressor-like DNA-binding domains"/>
    <property type="match status" value="1"/>
</dbReference>
<dbReference type="AlphaFoldDB" id="A0A643EMV6"/>
<name>A0A643EMV6_PSEAI</name>
<reference evidence="1" key="1">
    <citation type="submission" date="2019-09" db="EMBL/GenBank/DDBJ databases">
        <title>Draft genome sequences of 48 bacterial type strains from the CCUG.</title>
        <authorList>
            <person name="Tunovic T."/>
            <person name="Pineiro-Iglesias B."/>
            <person name="Unosson C."/>
            <person name="Inganas E."/>
            <person name="Ohlen M."/>
            <person name="Cardew S."/>
            <person name="Jensie-Markopoulos S."/>
            <person name="Salva-Serra F."/>
            <person name="Jaen-Luchoro D."/>
            <person name="Karlsson R."/>
            <person name="Svensson-Stadler L."/>
            <person name="Chun J."/>
            <person name="Moore E."/>
        </authorList>
    </citation>
    <scope>NUCLEOTIDE SEQUENCE</scope>
    <source>
        <strain evidence="1">CCUG 551</strain>
    </source>
</reference>
<accession>A0A643EMV6</accession>
<dbReference type="InterPro" id="IPR010982">
    <property type="entry name" value="Lambda_DNA-bd_dom_sf"/>
</dbReference>
<protein>
    <submittedName>
        <fullName evidence="1">Helix-turn-helix transcriptional regulator</fullName>
    </submittedName>
</protein>